<feature type="region of interest" description="Disordered" evidence="2">
    <location>
        <begin position="118"/>
        <end position="142"/>
    </location>
</feature>
<dbReference type="OMA" id="SLCRICV"/>
<dbReference type="PROSITE" id="PS51745">
    <property type="entry name" value="PB1"/>
    <property type="match status" value="1"/>
</dbReference>
<accession>A0A2P6P5Q9</accession>
<dbReference type="Gene3D" id="3.10.20.90">
    <property type="entry name" value="Phosphatidylinositol 3-kinase Catalytic Subunit, Chain A, domain 1"/>
    <property type="match status" value="1"/>
</dbReference>
<reference evidence="4 5" key="1">
    <citation type="journal article" date="2018" name="Nat. Genet.">
        <title>The Rosa genome provides new insights in the design of modern roses.</title>
        <authorList>
            <person name="Bendahmane M."/>
        </authorList>
    </citation>
    <scope>NUCLEOTIDE SEQUENCE [LARGE SCALE GENOMIC DNA]</scope>
    <source>
        <strain evidence="5">cv. Old Blush</strain>
    </source>
</reference>
<dbReference type="InterPro" id="IPR053793">
    <property type="entry name" value="PB1-like"/>
</dbReference>
<dbReference type="Gramene" id="PRQ17234">
    <property type="protein sequence ID" value="PRQ17234"/>
    <property type="gene ID" value="RchiOBHm_Chr7g0192771"/>
</dbReference>
<dbReference type="PANTHER" id="PTHR20930:SF0">
    <property type="entry name" value="PROTEIN ILRUN"/>
    <property type="match status" value="1"/>
</dbReference>
<evidence type="ECO:0000313" key="5">
    <source>
        <dbReference type="Proteomes" id="UP000238479"/>
    </source>
</evidence>
<dbReference type="STRING" id="74649.A0A2P6P5Q9"/>
<protein>
    <submittedName>
        <fullName evidence="4">Putative PB1 domain-containing protein</fullName>
    </submittedName>
</protein>
<evidence type="ECO:0000259" key="3">
    <source>
        <dbReference type="PROSITE" id="PS51745"/>
    </source>
</evidence>
<evidence type="ECO:0000313" key="4">
    <source>
        <dbReference type="EMBL" id="PRQ17234.1"/>
    </source>
</evidence>
<dbReference type="InterPro" id="IPR000270">
    <property type="entry name" value="PB1_dom"/>
</dbReference>
<comment type="subunit">
    <text evidence="1">Homodimers and heterodimers.</text>
</comment>
<dbReference type="SMART" id="SM00666">
    <property type="entry name" value="PB1"/>
    <property type="match status" value="1"/>
</dbReference>
<evidence type="ECO:0000256" key="2">
    <source>
        <dbReference type="SAM" id="MobiDB-lite"/>
    </source>
</evidence>
<dbReference type="AlphaFoldDB" id="A0A2P6P5Q9"/>
<dbReference type="Proteomes" id="UP000238479">
    <property type="component" value="Chromosome 7"/>
</dbReference>
<dbReference type="OrthoDB" id="1166641at2759"/>
<dbReference type="SUPFAM" id="SSF54277">
    <property type="entry name" value="CAD &amp; PB1 domains"/>
    <property type="match status" value="1"/>
</dbReference>
<comment type="caution">
    <text evidence="4">The sequence shown here is derived from an EMBL/GenBank/DDBJ whole genome shotgun (WGS) entry which is preliminary data.</text>
</comment>
<gene>
    <name evidence="4" type="ORF">RchiOBHm_Chr7g0192771</name>
</gene>
<name>A0A2P6P5Q9_ROSCH</name>
<sequence length="206" mass="22816">MASSMVIKVRYFGTSKVKVGDRERYLKAPIDENGQLSFDMGGLREKICSTCYLPPGSDITLVYIDEDGDVVTLVDDDDLRDAMRQHLKSFRIDVLMNDNEVYRKSSSKRSTRVMMDSVGSSLGTSDDNMETNRASTSGYATRDNDYTSSPSFHERSFIADDLVNPTVACFKRNYSEAISGMMLHTGACSDGCGCNPITGSRFKSIL</sequence>
<dbReference type="PANTHER" id="PTHR20930">
    <property type="entry name" value="OVARIAN CARCINOMA ANTIGEN CA125-RELATED"/>
    <property type="match status" value="1"/>
</dbReference>
<feature type="compositionally biased region" description="Polar residues" evidence="2">
    <location>
        <begin position="118"/>
        <end position="139"/>
    </location>
</feature>
<proteinExistence type="predicted"/>
<evidence type="ECO:0000256" key="1">
    <source>
        <dbReference type="ARBA" id="ARBA00011726"/>
    </source>
</evidence>
<organism evidence="4 5">
    <name type="scientific">Rosa chinensis</name>
    <name type="common">China rose</name>
    <dbReference type="NCBI Taxonomy" id="74649"/>
    <lineage>
        <taxon>Eukaryota</taxon>
        <taxon>Viridiplantae</taxon>
        <taxon>Streptophyta</taxon>
        <taxon>Embryophyta</taxon>
        <taxon>Tracheophyta</taxon>
        <taxon>Spermatophyta</taxon>
        <taxon>Magnoliopsida</taxon>
        <taxon>eudicotyledons</taxon>
        <taxon>Gunneridae</taxon>
        <taxon>Pentapetalae</taxon>
        <taxon>rosids</taxon>
        <taxon>fabids</taxon>
        <taxon>Rosales</taxon>
        <taxon>Rosaceae</taxon>
        <taxon>Rosoideae</taxon>
        <taxon>Rosoideae incertae sedis</taxon>
        <taxon>Rosa</taxon>
    </lineage>
</organism>
<dbReference type="EMBL" id="PDCK01000045">
    <property type="protein sequence ID" value="PRQ17234.1"/>
    <property type="molecule type" value="Genomic_DNA"/>
</dbReference>
<dbReference type="Pfam" id="PF00564">
    <property type="entry name" value="PB1"/>
    <property type="match status" value="1"/>
</dbReference>
<feature type="domain" description="PB1" evidence="3">
    <location>
        <begin position="4"/>
        <end position="100"/>
    </location>
</feature>
<keyword evidence="5" id="KW-1185">Reference proteome</keyword>